<reference evidence="1 2" key="1">
    <citation type="submission" date="2021-06" db="EMBL/GenBank/DDBJ databases">
        <title>Caerostris extrusa draft genome.</title>
        <authorList>
            <person name="Kono N."/>
            <person name="Arakawa K."/>
        </authorList>
    </citation>
    <scope>NUCLEOTIDE SEQUENCE [LARGE SCALE GENOMIC DNA]</scope>
</reference>
<dbReference type="AlphaFoldDB" id="A0AAV4YE86"/>
<dbReference type="EMBL" id="BPLR01001752">
    <property type="protein sequence ID" value="GIZ04525.1"/>
    <property type="molecule type" value="Genomic_DNA"/>
</dbReference>
<evidence type="ECO:0000313" key="1">
    <source>
        <dbReference type="EMBL" id="GIZ04525.1"/>
    </source>
</evidence>
<sequence length="107" mass="12412">MFNERDGYLSFLVNSRVCYRPSIRRFKVFVLGKVIGPCVIFYSSPHTMRWRNPTLRPAGLDLSRSFPYPSYAHLCLKKREGEVWTLVKVTGRIGLRQHSFPARSGFS</sequence>
<gene>
    <name evidence="1" type="ORF">CEXT_780961</name>
</gene>
<evidence type="ECO:0000313" key="2">
    <source>
        <dbReference type="Proteomes" id="UP001054945"/>
    </source>
</evidence>
<protein>
    <submittedName>
        <fullName evidence="1">Uncharacterized protein</fullName>
    </submittedName>
</protein>
<keyword evidence="2" id="KW-1185">Reference proteome</keyword>
<proteinExistence type="predicted"/>
<comment type="caution">
    <text evidence="1">The sequence shown here is derived from an EMBL/GenBank/DDBJ whole genome shotgun (WGS) entry which is preliminary data.</text>
</comment>
<dbReference type="Proteomes" id="UP001054945">
    <property type="component" value="Unassembled WGS sequence"/>
</dbReference>
<accession>A0AAV4YE86</accession>
<organism evidence="1 2">
    <name type="scientific">Caerostris extrusa</name>
    <name type="common">Bark spider</name>
    <name type="synonym">Caerostris bankana</name>
    <dbReference type="NCBI Taxonomy" id="172846"/>
    <lineage>
        <taxon>Eukaryota</taxon>
        <taxon>Metazoa</taxon>
        <taxon>Ecdysozoa</taxon>
        <taxon>Arthropoda</taxon>
        <taxon>Chelicerata</taxon>
        <taxon>Arachnida</taxon>
        <taxon>Araneae</taxon>
        <taxon>Araneomorphae</taxon>
        <taxon>Entelegynae</taxon>
        <taxon>Araneoidea</taxon>
        <taxon>Araneidae</taxon>
        <taxon>Caerostris</taxon>
    </lineage>
</organism>
<name>A0AAV4YE86_CAEEX</name>